<evidence type="ECO:0000256" key="2">
    <source>
        <dbReference type="ARBA" id="ARBA00022448"/>
    </source>
</evidence>
<reference evidence="5 7" key="1">
    <citation type="submission" date="2015-02" db="EMBL/GenBank/DDBJ databases">
        <title>Pseudomonas helleri sp. nov. and Pseudomonas weihenstephanensis sp. nov., isolated from raw cows milk.</title>
        <authorList>
            <person name="von Neubeck M."/>
            <person name="Huptas C."/>
            <person name="Wenning M."/>
            <person name="Scherer S."/>
        </authorList>
    </citation>
    <scope>NUCLEOTIDE SEQUENCE [LARGE SCALE GENOMIC DNA]</scope>
    <source>
        <strain evidence="5 7">DSM 21104</strain>
    </source>
</reference>
<feature type="chain" id="PRO_5005272484" evidence="4">
    <location>
        <begin position="27"/>
        <end position="428"/>
    </location>
</feature>
<dbReference type="EMBL" id="JYLA01000003">
    <property type="protein sequence ID" value="KMM85591.1"/>
    <property type="molecule type" value="Genomic_DNA"/>
</dbReference>
<protein>
    <submittedName>
        <fullName evidence="5 6">Porin</fullName>
    </submittedName>
</protein>
<dbReference type="GO" id="GO:0015288">
    <property type="term" value="F:porin activity"/>
    <property type="evidence" value="ECO:0007669"/>
    <property type="project" value="TreeGrafter"/>
</dbReference>
<gene>
    <name evidence="6" type="ORF">SAMN04490203_1976</name>
    <name evidence="5" type="ORF">TU78_09670</name>
</gene>
<evidence type="ECO:0000313" key="8">
    <source>
        <dbReference type="Proteomes" id="UP000183155"/>
    </source>
</evidence>
<comment type="similarity">
    <text evidence="1">Belongs to the outer membrane porin (Opr) (TC 1.B.25) family.</text>
</comment>
<evidence type="ECO:0000256" key="4">
    <source>
        <dbReference type="SAM" id="SignalP"/>
    </source>
</evidence>
<dbReference type="Proteomes" id="UP000036395">
    <property type="component" value="Unassembled WGS sequence"/>
</dbReference>
<dbReference type="GO" id="GO:0016020">
    <property type="term" value="C:membrane"/>
    <property type="evidence" value="ECO:0007669"/>
    <property type="project" value="InterPro"/>
</dbReference>
<dbReference type="PATRIC" id="fig|47884.3.peg.2361"/>
<dbReference type="PANTHER" id="PTHR34596">
    <property type="entry name" value="CHITOPORIN"/>
    <property type="match status" value="1"/>
</dbReference>
<dbReference type="EMBL" id="FNRS01000001">
    <property type="protein sequence ID" value="SEC19587.1"/>
    <property type="molecule type" value="Genomic_DNA"/>
</dbReference>
<evidence type="ECO:0000313" key="7">
    <source>
        <dbReference type="Proteomes" id="UP000036395"/>
    </source>
</evidence>
<feature type="signal peptide" evidence="4">
    <location>
        <begin position="1"/>
        <end position="26"/>
    </location>
</feature>
<sequence>MTTFTTQRASLMLATLCCAFQSATQAGFVDDGKGSIELRNFYFDRDFHGDSATQSRRGEWAQGFMLKLQSGFTPGALGVGMDAVGMLGIKLDSSPDRSGSGLLPRGADKRAVDDYSKAVGTLKARFSETEARVGGLSPQLPLLASNNSRLFPQWFNGTQVISKDLDRFTFTLLEVDSTQLRDSTNFEDLTAMAQQGAYSATVSSDRLYYVGVDYQPLKSLTLSLHTSQLKDLFQRDFAGFKYRRGMGTGEVFTEWRYFSAREQGRDLLGNVDNRTLSTHFGYSIKGHTLSGGYQKVSGDTAYAYVGGTDTYLFSEQQISTFALANERAWMMRYDYDFAALGIPGLTFNVRYVKGDQVDPQRISSVKGRALNAAGAEGEEWERTTDLSYVVQSGTLKNVSLRWRNATMRSNFADAADENRVILGYTFAF</sequence>
<keyword evidence="3 4" id="KW-0732">Signal</keyword>
<dbReference type="AlphaFoldDB" id="A0A0J6GLN2"/>
<evidence type="ECO:0000256" key="1">
    <source>
        <dbReference type="ARBA" id="ARBA00009075"/>
    </source>
</evidence>
<dbReference type="InterPro" id="IPR023614">
    <property type="entry name" value="Porin_dom_sf"/>
</dbReference>
<dbReference type="RefSeq" id="WP_053070906.1">
    <property type="nucleotide sequence ID" value="NZ_FNRS01000001.1"/>
</dbReference>
<dbReference type="Gene3D" id="2.40.160.10">
    <property type="entry name" value="Porin"/>
    <property type="match status" value="1"/>
</dbReference>
<reference evidence="6 8" key="2">
    <citation type="submission" date="2016-10" db="EMBL/GenBank/DDBJ databases">
        <authorList>
            <person name="Varghese N."/>
            <person name="Submissions S."/>
        </authorList>
    </citation>
    <scope>NUCLEOTIDE SEQUENCE [LARGE SCALE GENOMIC DNA]</scope>
    <source>
        <strain evidence="6 8">BS3652</strain>
    </source>
</reference>
<proteinExistence type="inferred from homology"/>
<dbReference type="InterPro" id="IPR005318">
    <property type="entry name" value="OM_porin_bac"/>
</dbReference>
<keyword evidence="8" id="KW-1185">Reference proteome</keyword>
<evidence type="ECO:0000313" key="6">
    <source>
        <dbReference type="EMBL" id="SEC19587.1"/>
    </source>
</evidence>
<dbReference type="PANTHER" id="PTHR34596:SF2">
    <property type="entry name" value="CHITOPORIN"/>
    <property type="match status" value="1"/>
</dbReference>
<comment type="caution">
    <text evidence="5">The sequence shown here is derived from an EMBL/GenBank/DDBJ whole genome shotgun (WGS) entry which is preliminary data.</text>
</comment>
<dbReference type="STRING" id="47884.SAMN04490203_1976"/>
<evidence type="ECO:0000256" key="3">
    <source>
        <dbReference type="ARBA" id="ARBA00022729"/>
    </source>
</evidence>
<name>A0A0J6GLN2_PSETA</name>
<dbReference type="OrthoDB" id="6759120at2"/>
<accession>A0A0J6GLN2</accession>
<dbReference type="Pfam" id="PF03573">
    <property type="entry name" value="OprD"/>
    <property type="match status" value="1"/>
</dbReference>
<keyword evidence="2" id="KW-0813">Transport</keyword>
<evidence type="ECO:0000313" key="5">
    <source>
        <dbReference type="EMBL" id="KMM85591.1"/>
    </source>
</evidence>
<dbReference type="Proteomes" id="UP000183155">
    <property type="component" value="Unassembled WGS sequence"/>
</dbReference>
<organism evidence="5 7">
    <name type="scientific">Pseudomonas taetrolens</name>
    <dbReference type="NCBI Taxonomy" id="47884"/>
    <lineage>
        <taxon>Bacteria</taxon>
        <taxon>Pseudomonadati</taxon>
        <taxon>Pseudomonadota</taxon>
        <taxon>Gammaproteobacteria</taxon>
        <taxon>Pseudomonadales</taxon>
        <taxon>Pseudomonadaceae</taxon>
        <taxon>Pseudomonas</taxon>
    </lineage>
</organism>